<name>A0ABY7TH32_9SPHN</name>
<keyword evidence="5" id="KW-1185">Reference proteome</keyword>
<dbReference type="Gene3D" id="1.10.12.10">
    <property type="entry name" value="Lyase 2-enoyl-coa Hydratase, Chain A, domain 2"/>
    <property type="match status" value="1"/>
</dbReference>
<dbReference type="RefSeq" id="WP_273686415.1">
    <property type="nucleotide sequence ID" value="NZ_CP117411.1"/>
</dbReference>
<protein>
    <submittedName>
        <fullName evidence="4">Enoyl-CoA hydratase-related protein</fullName>
    </submittedName>
</protein>
<evidence type="ECO:0000256" key="1">
    <source>
        <dbReference type="ARBA" id="ARBA00005254"/>
    </source>
</evidence>
<keyword evidence="2" id="KW-0456">Lyase</keyword>
<proteinExistence type="inferred from homology"/>
<dbReference type="PROSITE" id="PS00166">
    <property type="entry name" value="ENOYL_COA_HYDRATASE"/>
    <property type="match status" value="1"/>
</dbReference>
<dbReference type="PANTHER" id="PTHR11941">
    <property type="entry name" value="ENOYL-COA HYDRATASE-RELATED"/>
    <property type="match status" value="1"/>
</dbReference>
<sequence>MLLIERPGEAITLLRLNRPDRRNAIATPLLAAIADALDEAARDDAVRAVVITGSVKVFAAGADIGEMADKTAVGALADVRPALWARLRAFPKPLVAAVEGWCLGAGNELLMCCDLAVAGAGAKFGQPETNLGIMPGAGGTATLPRLVGRTAAMKMVLLGDPIDAAEARALGLIAAVVADGGALDEALAWATRLATRAPLALRQAKAMVTAAFDLPHQAHLQAERQAFALLFSTADKAEGVAAFLERRPPDWTGT</sequence>
<dbReference type="InterPro" id="IPR001753">
    <property type="entry name" value="Enoyl-CoA_hydra/iso"/>
</dbReference>
<dbReference type="InterPro" id="IPR018376">
    <property type="entry name" value="Enoyl-CoA_hyd/isom_CS"/>
</dbReference>
<organism evidence="4 5">
    <name type="scientific">Sphingomonas naphthae</name>
    <dbReference type="NCBI Taxonomy" id="1813468"/>
    <lineage>
        <taxon>Bacteria</taxon>
        <taxon>Pseudomonadati</taxon>
        <taxon>Pseudomonadota</taxon>
        <taxon>Alphaproteobacteria</taxon>
        <taxon>Sphingomonadales</taxon>
        <taxon>Sphingomonadaceae</taxon>
        <taxon>Sphingomonas</taxon>
    </lineage>
</organism>
<dbReference type="PANTHER" id="PTHR11941:SF54">
    <property type="entry name" value="ENOYL-COA HYDRATASE, MITOCHONDRIAL"/>
    <property type="match status" value="1"/>
</dbReference>
<evidence type="ECO:0000313" key="5">
    <source>
        <dbReference type="Proteomes" id="UP001220395"/>
    </source>
</evidence>
<dbReference type="CDD" id="cd06558">
    <property type="entry name" value="crotonase-like"/>
    <property type="match status" value="1"/>
</dbReference>
<accession>A0ABY7TH32</accession>
<dbReference type="SUPFAM" id="SSF52096">
    <property type="entry name" value="ClpP/crotonase"/>
    <property type="match status" value="1"/>
</dbReference>
<dbReference type="InterPro" id="IPR029045">
    <property type="entry name" value="ClpP/crotonase-like_dom_sf"/>
</dbReference>
<reference evidence="4 5" key="1">
    <citation type="submission" date="2023-02" db="EMBL/GenBank/DDBJ databases">
        <title>Genome sequence of Sphingomonas naphthae.</title>
        <authorList>
            <person name="Kim S."/>
            <person name="Heo J."/>
            <person name="Kwon S.-W."/>
        </authorList>
    </citation>
    <scope>NUCLEOTIDE SEQUENCE [LARGE SCALE GENOMIC DNA]</scope>
    <source>
        <strain evidence="4 5">KACC 18716</strain>
    </source>
</reference>
<comment type="similarity">
    <text evidence="1 3">Belongs to the enoyl-CoA hydratase/isomerase family.</text>
</comment>
<gene>
    <name evidence="4" type="ORF">PQ455_12500</name>
</gene>
<dbReference type="Gene3D" id="3.90.226.10">
    <property type="entry name" value="2-enoyl-CoA Hydratase, Chain A, domain 1"/>
    <property type="match status" value="1"/>
</dbReference>
<dbReference type="InterPro" id="IPR014748">
    <property type="entry name" value="Enoyl-CoA_hydra_C"/>
</dbReference>
<dbReference type="Proteomes" id="UP001220395">
    <property type="component" value="Chromosome"/>
</dbReference>
<dbReference type="EMBL" id="CP117411">
    <property type="protein sequence ID" value="WCT72454.1"/>
    <property type="molecule type" value="Genomic_DNA"/>
</dbReference>
<dbReference type="Pfam" id="PF00378">
    <property type="entry name" value="ECH_1"/>
    <property type="match status" value="1"/>
</dbReference>
<evidence type="ECO:0000313" key="4">
    <source>
        <dbReference type="EMBL" id="WCT72454.1"/>
    </source>
</evidence>
<evidence type="ECO:0000256" key="3">
    <source>
        <dbReference type="RuleBase" id="RU003707"/>
    </source>
</evidence>
<evidence type="ECO:0000256" key="2">
    <source>
        <dbReference type="ARBA" id="ARBA00023239"/>
    </source>
</evidence>